<feature type="transmembrane region" description="Helical" evidence="10">
    <location>
        <begin position="229"/>
        <end position="248"/>
    </location>
</feature>
<organism evidence="11 12">
    <name type="scientific">Peptoanaerobacter stomatis</name>
    <dbReference type="NCBI Taxonomy" id="796937"/>
    <lineage>
        <taxon>Bacteria</taxon>
        <taxon>Bacillati</taxon>
        <taxon>Bacillota</taxon>
        <taxon>Clostridia</taxon>
        <taxon>Peptostreptococcales</taxon>
        <taxon>Filifactoraceae</taxon>
        <taxon>Peptoanaerobacter</taxon>
    </lineage>
</organism>
<reference evidence="11 12" key="1">
    <citation type="submission" date="2011-08" db="EMBL/GenBank/DDBJ databases">
        <title>The Genome Sequence of Eubacteriaceae bacterium ACC19a.</title>
        <authorList>
            <consortium name="The Broad Institute Genome Sequencing Platform"/>
            <person name="Earl A."/>
            <person name="Ward D."/>
            <person name="Feldgarden M."/>
            <person name="Gevers D."/>
            <person name="Sizova M."/>
            <person name="Hazen A."/>
            <person name="Epstein S."/>
            <person name="Young S.K."/>
            <person name="Zeng Q."/>
            <person name="Gargeya S."/>
            <person name="Fitzgerald M."/>
            <person name="Haas B."/>
            <person name="Abouelleil A."/>
            <person name="Alvarado L."/>
            <person name="Arachchi H.M."/>
            <person name="Berlin A."/>
            <person name="Brown A."/>
            <person name="Chapman S.B."/>
            <person name="Chen Z."/>
            <person name="Dunbar C."/>
            <person name="Freedman E."/>
            <person name="Gearin G."/>
            <person name="Gellesch M."/>
            <person name="Goldberg J."/>
            <person name="Griggs A."/>
            <person name="Gujja S."/>
            <person name="Heiman D."/>
            <person name="Howarth C."/>
            <person name="Larson L."/>
            <person name="Lui A."/>
            <person name="MacDonald P.J.P."/>
            <person name="Montmayeur A."/>
            <person name="Murphy C."/>
            <person name="Neiman D."/>
            <person name="Pearson M."/>
            <person name="Priest M."/>
            <person name="Roberts A."/>
            <person name="Saif S."/>
            <person name="Shea T."/>
            <person name="Shenoy N."/>
            <person name="Sisk P."/>
            <person name="Stolte C."/>
            <person name="Sykes S."/>
            <person name="Wortman J."/>
            <person name="Nusbaum C."/>
            <person name="Birren B."/>
        </authorList>
    </citation>
    <scope>NUCLEOTIDE SEQUENCE [LARGE SCALE GENOMIC DNA]</scope>
    <source>
        <strain evidence="11 12">ACC19a</strain>
    </source>
</reference>
<dbReference type="Pfam" id="PF02386">
    <property type="entry name" value="TrkH"/>
    <property type="match status" value="1"/>
</dbReference>
<protein>
    <recommendedName>
        <fullName evidence="13">Potassium uptake protein, TrkH family</fullName>
    </recommendedName>
</protein>
<evidence type="ECO:0008006" key="13">
    <source>
        <dbReference type="Google" id="ProtNLM"/>
    </source>
</evidence>
<keyword evidence="7 10" id="KW-1133">Transmembrane helix</keyword>
<keyword evidence="9 10" id="KW-0472">Membrane</keyword>
<feature type="transmembrane region" description="Helical" evidence="10">
    <location>
        <begin position="297"/>
        <end position="329"/>
    </location>
</feature>
<dbReference type="InterPro" id="IPR003445">
    <property type="entry name" value="Cat_transpt"/>
</dbReference>
<evidence type="ECO:0000256" key="7">
    <source>
        <dbReference type="ARBA" id="ARBA00022989"/>
    </source>
</evidence>
<keyword evidence="5 10" id="KW-0812">Transmembrane</keyword>
<feature type="transmembrane region" description="Helical" evidence="10">
    <location>
        <begin position="130"/>
        <end position="151"/>
    </location>
</feature>
<feature type="transmembrane region" description="Helical" evidence="10">
    <location>
        <begin position="44"/>
        <end position="63"/>
    </location>
</feature>
<proteinExistence type="predicted"/>
<evidence type="ECO:0000256" key="5">
    <source>
        <dbReference type="ARBA" id="ARBA00022692"/>
    </source>
</evidence>
<dbReference type="Proteomes" id="UP000006437">
    <property type="component" value="Unassembled WGS sequence"/>
</dbReference>
<dbReference type="HOGENOM" id="CLU_026429_0_1_9"/>
<keyword evidence="3" id="KW-1003">Cell membrane</keyword>
<dbReference type="BioCyc" id="EBAC796937-HMP:GMGH-256-MONOMER"/>
<evidence type="ECO:0000313" key="12">
    <source>
        <dbReference type="Proteomes" id="UP000006437"/>
    </source>
</evidence>
<evidence type="ECO:0000256" key="8">
    <source>
        <dbReference type="ARBA" id="ARBA00023065"/>
    </source>
</evidence>
<dbReference type="EMBL" id="AFZE01000023">
    <property type="protein sequence ID" value="EHL14707.1"/>
    <property type="molecule type" value="Genomic_DNA"/>
</dbReference>
<evidence type="ECO:0000256" key="10">
    <source>
        <dbReference type="SAM" id="Phobius"/>
    </source>
</evidence>
<evidence type="ECO:0000256" key="3">
    <source>
        <dbReference type="ARBA" id="ARBA00022475"/>
    </source>
</evidence>
<dbReference type="InterPro" id="IPR004772">
    <property type="entry name" value="TrkH"/>
</dbReference>
<sequence length="446" mass="48896">MMSVIYRKLSQSQILAGGFLLIAVIGGLILNLPISSANNESVGLLNAMFTSISAVCVTGLIAVDTGTYWSLFGKTVIIILIQIGGLGFMTIATMGIKFMGKKISFSERLVIQESLNSGKISGVIRLSKNIVIISFIIELMGMFFLSFVFIPEMGMLKGIAYSIFHSISAFCNAGFDIMGNFSSLTNYYNNIIVNFTIMFLIIFGGLGFSTILDIKDKKNFDKFALHTKIVIITTLLLILIPSIIFFLIEMNNPQTIGEMKLWEKVLVSLFQIVSPRTAGFNTIDINAMRDSSKFLTIILMFIGGSPASTAGGLKTTTFAIILISVISLIKERENIEAFGRRISYNVLNKALVILVIGFFLVFTGTMIISLTNPQFDFLTILYEVTSAYGTVGLTLGITTKLNAVAKIVLMIIMFSGRVGSLTVLYTFITDLGQKKYIYPKEDIAVG</sequence>
<comment type="caution">
    <text evidence="11">The sequence shown here is derived from an EMBL/GenBank/DDBJ whole genome shotgun (WGS) entry which is preliminary data.</text>
</comment>
<keyword evidence="6" id="KW-0630">Potassium</keyword>
<keyword evidence="2" id="KW-0813">Transport</keyword>
<name>G9X114_9FIRM</name>
<dbReference type="PANTHER" id="PTHR32024:SF1">
    <property type="entry name" value="KTR SYSTEM POTASSIUM UPTAKE PROTEIN B"/>
    <property type="match status" value="1"/>
</dbReference>
<dbReference type="NCBIfam" id="TIGR00933">
    <property type="entry name" value="2a38"/>
    <property type="match status" value="1"/>
</dbReference>
<evidence type="ECO:0000256" key="1">
    <source>
        <dbReference type="ARBA" id="ARBA00004651"/>
    </source>
</evidence>
<feature type="transmembrane region" description="Helical" evidence="10">
    <location>
        <begin position="377"/>
        <end position="395"/>
    </location>
</feature>
<dbReference type="GO" id="GO:0005886">
    <property type="term" value="C:plasma membrane"/>
    <property type="evidence" value="ECO:0007669"/>
    <property type="project" value="UniProtKB-SubCell"/>
</dbReference>
<feature type="transmembrane region" description="Helical" evidence="10">
    <location>
        <begin position="187"/>
        <end position="208"/>
    </location>
</feature>
<dbReference type="AlphaFoldDB" id="G9X114"/>
<evidence type="ECO:0000256" key="6">
    <source>
        <dbReference type="ARBA" id="ARBA00022958"/>
    </source>
</evidence>
<feature type="transmembrane region" description="Helical" evidence="10">
    <location>
        <begin position="12"/>
        <end position="32"/>
    </location>
</feature>
<keyword evidence="4" id="KW-0633">Potassium transport</keyword>
<accession>G9X114</accession>
<feature type="transmembrane region" description="Helical" evidence="10">
    <location>
        <begin position="350"/>
        <end position="371"/>
    </location>
</feature>
<comment type="subcellular location">
    <subcellularLocation>
        <location evidence="1">Cell membrane</location>
        <topology evidence="1">Multi-pass membrane protein</topology>
    </subcellularLocation>
</comment>
<feature type="transmembrane region" description="Helical" evidence="10">
    <location>
        <begin position="407"/>
        <end position="428"/>
    </location>
</feature>
<keyword evidence="8" id="KW-0406">Ion transport</keyword>
<feature type="transmembrane region" description="Helical" evidence="10">
    <location>
        <begin position="75"/>
        <end position="96"/>
    </location>
</feature>
<dbReference type="GO" id="GO:0015379">
    <property type="term" value="F:potassium:chloride symporter activity"/>
    <property type="evidence" value="ECO:0007669"/>
    <property type="project" value="InterPro"/>
</dbReference>
<evidence type="ECO:0000256" key="9">
    <source>
        <dbReference type="ARBA" id="ARBA00023136"/>
    </source>
</evidence>
<gene>
    <name evidence="11" type="ORF">HMPREF9629_00256</name>
</gene>
<dbReference type="PATRIC" id="fig|796937.3.peg.1311"/>
<evidence type="ECO:0000313" key="11">
    <source>
        <dbReference type="EMBL" id="EHL14707.1"/>
    </source>
</evidence>
<dbReference type="RefSeq" id="WP_009524493.1">
    <property type="nucleotide sequence ID" value="NZ_JH414546.1"/>
</dbReference>
<evidence type="ECO:0000256" key="2">
    <source>
        <dbReference type="ARBA" id="ARBA00022448"/>
    </source>
</evidence>
<dbReference type="PANTHER" id="PTHR32024">
    <property type="entry name" value="TRK SYSTEM POTASSIUM UPTAKE PROTEIN TRKG-RELATED"/>
    <property type="match status" value="1"/>
</dbReference>
<evidence type="ECO:0000256" key="4">
    <source>
        <dbReference type="ARBA" id="ARBA00022538"/>
    </source>
</evidence>